<dbReference type="Proteomes" id="UP000663981">
    <property type="component" value="Unassembled WGS sequence"/>
</dbReference>
<protein>
    <recommendedName>
        <fullName evidence="3">PhoD-like phosphatase metallophosphatase domain-containing protein</fullName>
    </recommendedName>
</protein>
<sequence>MELPILLSGPIIRKVDPTQVYIWITTSKDFHIEADLYQIGNQTNKGDKQLQVRTKLKSVRLGKQLFVHLVHITPSQENLPVDQLLGYNLFFTRGSNRYDLNSLGLLSPDNPNSIIYGDFSYPTFYINSKAESTILYGSCRKLHGKGQDALAKADEMIAQKPLDKEARPSSLYMLGDQIYADDVADPIFPIIQEMSHQLIGDEQEDLSIVEPSLKRSSLKQRITKIQGRQFIVEQLCKFTSSNAYNHLMTFGEYATMYLLSWSPVLWQAAKEENVLYTFEEAYQNNLVHFTFPKKATSLKEHHDEYLQRKDRYHEQLLDINQFQQSVAKVRRLLANIPTYMIFDDHDITDDWNISLEWKKQVHTAPLGRHTIANGLAAYWAFQGWGNDPSRFDQTFITAMKQYFKGFHVGTPAYKYWLQTLEEFQSWHFTAPTTPLTLFLDTRTLREYDSTSKHVKWMNLIKETAKTPKLIGEKGWELVDQTLQDSGWNKGEPLIIASPAPLYGIGLIESFFKNNIYPFRALGVPVHYKLDFEAWKYNIEGFSSFLHHLKEWKPSECIILSGDVHYASNVKADVEINKEHLTIYQLTSSPMKNMSFEGLFGSLLKLIVWITTLRQKGKTVNKYYDDQNHILKESDLSHQSGNVVWKEKISYQSLEHGTIIETANNLGLLTRTNKAIQNMLLLDSNEQYGRFESLPLKKKEDC</sequence>
<dbReference type="PANTHER" id="PTHR37031:SF2">
    <property type="entry name" value="PHOD-LIKE PHOSPHATASE METALLOPHOSPHATASE DOMAIN-CONTAINING PROTEIN"/>
    <property type="match status" value="1"/>
</dbReference>
<evidence type="ECO:0008006" key="3">
    <source>
        <dbReference type="Google" id="ProtNLM"/>
    </source>
</evidence>
<organism evidence="1 2">
    <name type="scientific">Metabacillus bambusae</name>
    <dbReference type="NCBI Taxonomy" id="2795218"/>
    <lineage>
        <taxon>Bacteria</taxon>
        <taxon>Bacillati</taxon>
        <taxon>Bacillota</taxon>
        <taxon>Bacilli</taxon>
        <taxon>Bacillales</taxon>
        <taxon>Bacillaceae</taxon>
        <taxon>Metabacillus</taxon>
    </lineage>
</organism>
<dbReference type="EMBL" id="JAGDEL010000009">
    <property type="protein sequence ID" value="MBO1512703.1"/>
    <property type="molecule type" value="Genomic_DNA"/>
</dbReference>
<dbReference type="RefSeq" id="WP_207979025.1">
    <property type="nucleotide sequence ID" value="NZ_JAGDEL010000009.1"/>
</dbReference>
<keyword evidence="2" id="KW-1185">Reference proteome</keyword>
<gene>
    <name evidence="1" type="ORF">I7822_13590</name>
</gene>
<accession>A0ABS3N396</accession>
<dbReference type="SUPFAM" id="SSF56300">
    <property type="entry name" value="Metallo-dependent phosphatases"/>
    <property type="match status" value="1"/>
</dbReference>
<proteinExistence type="predicted"/>
<name>A0ABS3N396_9BACI</name>
<dbReference type="PANTHER" id="PTHR37031">
    <property type="entry name" value="METALLOPHOSPHATASE BINDING DOMAIN PROTEIN"/>
    <property type="match status" value="1"/>
</dbReference>
<reference evidence="1 2" key="1">
    <citation type="submission" date="2021-03" db="EMBL/GenBank/DDBJ databases">
        <title>Whole genome sequence of Metabacillus bambusae BG109.</title>
        <authorList>
            <person name="Jeong J.W."/>
        </authorList>
    </citation>
    <scope>NUCLEOTIDE SEQUENCE [LARGE SCALE GENOMIC DNA]</scope>
    <source>
        <strain evidence="1 2">BG109</strain>
    </source>
</reference>
<dbReference type="Gene3D" id="3.60.21.70">
    <property type="entry name" value="PhoD-like phosphatase"/>
    <property type="match status" value="1"/>
</dbReference>
<dbReference type="InterPro" id="IPR038607">
    <property type="entry name" value="PhoD-like_sf"/>
</dbReference>
<evidence type="ECO:0000313" key="1">
    <source>
        <dbReference type="EMBL" id="MBO1512703.1"/>
    </source>
</evidence>
<comment type="caution">
    <text evidence="1">The sequence shown here is derived from an EMBL/GenBank/DDBJ whole genome shotgun (WGS) entry which is preliminary data.</text>
</comment>
<dbReference type="InterPro" id="IPR029052">
    <property type="entry name" value="Metallo-depent_PP-like"/>
</dbReference>
<evidence type="ECO:0000313" key="2">
    <source>
        <dbReference type="Proteomes" id="UP000663981"/>
    </source>
</evidence>